<gene>
    <name evidence="1" type="ORF">H9650_01195</name>
</gene>
<dbReference type="RefSeq" id="WP_191696389.1">
    <property type="nucleotide sequence ID" value="NZ_JACSQO010000001.1"/>
</dbReference>
<dbReference type="Proteomes" id="UP000640786">
    <property type="component" value="Unassembled WGS sequence"/>
</dbReference>
<evidence type="ECO:0000313" key="2">
    <source>
        <dbReference type="Proteomes" id="UP000640786"/>
    </source>
</evidence>
<evidence type="ECO:0000313" key="1">
    <source>
        <dbReference type="EMBL" id="MBD7942714.1"/>
    </source>
</evidence>
<protein>
    <recommendedName>
        <fullName evidence="3">Flagellar hook-length control protein FliK</fullName>
    </recommendedName>
</protein>
<evidence type="ECO:0008006" key="3">
    <source>
        <dbReference type="Google" id="ProtNLM"/>
    </source>
</evidence>
<proteinExistence type="predicted"/>
<organism evidence="1 2">
    <name type="scientific">Psychrobacillus faecigallinarum</name>
    <dbReference type="NCBI Taxonomy" id="2762235"/>
    <lineage>
        <taxon>Bacteria</taxon>
        <taxon>Bacillati</taxon>
        <taxon>Bacillota</taxon>
        <taxon>Bacilli</taxon>
        <taxon>Bacillales</taxon>
        <taxon>Bacillaceae</taxon>
        <taxon>Psychrobacillus</taxon>
    </lineage>
</organism>
<dbReference type="EMBL" id="JACSQO010000001">
    <property type="protein sequence ID" value="MBD7942714.1"/>
    <property type="molecule type" value="Genomic_DNA"/>
</dbReference>
<accession>A0ABR8R4K1</accession>
<keyword evidence="2" id="KW-1185">Reference proteome</keyword>
<reference evidence="1 2" key="1">
    <citation type="submission" date="2020-08" db="EMBL/GenBank/DDBJ databases">
        <title>A Genomic Blueprint of the Chicken Gut Microbiome.</title>
        <authorList>
            <person name="Gilroy R."/>
            <person name="Ravi A."/>
            <person name="Getino M."/>
            <person name="Pursley I."/>
            <person name="Horton D.L."/>
            <person name="Alikhan N.-F."/>
            <person name="Baker D."/>
            <person name="Gharbi K."/>
            <person name="Hall N."/>
            <person name="Watson M."/>
            <person name="Adriaenssens E.M."/>
            <person name="Foster-Nyarko E."/>
            <person name="Jarju S."/>
            <person name="Secka A."/>
            <person name="Antonio M."/>
            <person name="Oren A."/>
            <person name="Chaudhuri R."/>
            <person name="La Ragione R.M."/>
            <person name="Hildebrand F."/>
            <person name="Pallen M.J."/>
        </authorList>
    </citation>
    <scope>NUCLEOTIDE SEQUENCE [LARGE SCALE GENOMIC DNA]</scope>
    <source>
        <strain evidence="1 2">Sa2BUA9</strain>
    </source>
</reference>
<name>A0ABR8R4K1_9BACI</name>
<sequence length="611" mass="67223">MTGSSFSSIQAHMPNAISSKMPMTMKDGQVVHGTIKKLFPNQTAEVQIGNQKIIAKLETPLKAGDAHFFQVTKSEPEVQLKVVAGPLGGNTAVQQAQQLLQAMNLNKSSELQAIVQFFIKEQIPISKELLLQAEQLIKQLPANISVREGLEAIQKMIDLKVPLTSNMFETILSGKSTDGFSSLIANMKNVLQQDQILSPSSKTLILQSLQKVGEPFNMPVAGAILGKQLEILQNLQLPTSTRLPILQQLKNAAILPSEATLNNPVPTSSKQALTQTAGEIVSKLIQPNIENRGGAIEQVRQWIQAQPLLTATQKDQILATLKNGEVSPNVVAQSLVKVFSEQSQQAIFMRDLNGFTPKDHLVSLLGKGSSNEMINQSLDQVSLLSKDLSFATQRNHAEQAVLSQLDGKAFEHAMKEVLKSLGFSYEGSLGSEKENVRQLANQLKPQLVELLQMSNLPNVIREGAESILGRMNGLQLLSGENGPQHQLLMQIPLEFLGKRMDATLEWNGRMKEDGKIDSEFARIMFYLQLDSLKETVVDMQVQNKIVTINVFNDDQTIGMIANQFKASLKDGLASTGYQLSGVFVKTFDEQKSNALWKQKNTSIEQGVDIRI</sequence>
<comment type="caution">
    <text evidence="1">The sequence shown here is derived from an EMBL/GenBank/DDBJ whole genome shotgun (WGS) entry which is preliminary data.</text>
</comment>